<gene>
    <name evidence="1" type="ORF">R0G89_00850</name>
</gene>
<proteinExistence type="predicted"/>
<dbReference type="RefSeq" id="WP_008840858.1">
    <property type="nucleotide sequence ID" value="NZ_CP050079.1"/>
</dbReference>
<organism evidence="1 2">
    <name type="scientific">Pediococcus acidilactici</name>
    <dbReference type="NCBI Taxonomy" id="1254"/>
    <lineage>
        <taxon>Bacteria</taxon>
        <taxon>Bacillati</taxon>
        <taxon>Bacillota</taxon>
        <taxon>Bacilli</taxon>
        <taxon>Lactobacillales</taxon>
        <taxon>Lactobacillaceae</taxon>
        <taxon>Pediococcus</taxon>
        <taxon>Pediococcus acidilactici group</taxon>
    </lineage>
</organism>
<comment type="caution">
    <text evidence="1">The sequence shown here is derived from an EMBL/GenBank/DDBJ whole genome shotgun (WGS) entry which is preliminary data.</text>
</comment>
<accession>A0AAW8YA83</accession>
<sequence length="93" mass="10943">MAVIQFEGIDEKVADRVVELIIPKIEERLSQTTKPDQLLTQEQVMKKLHVGFELFKRDYYPTMPHIGHGKGIRYSEKAVDKWIQENQKTLMEE</sequence>
<evidence type="ECO:0000313" key="1">
    <source>
        <dbReference type="EMBL" id="MDV2620285.1"/>
    </source>
</evidence>
<dbReference type="GeneID" id="57365781"/>
<dbReference type="AlphaFoldDB" id="A0AAW8YA83"/>
<dbReference type="Proteomes" id="UP001280897">
    <property type="component" value="Unassembled WGS sequence"/>
</dbReference>
<reference evidence="1" key="1">
    <citation type="journal article" date="2023" name="PeerJ">
        <title>Selection and evaluation of lactic acid bacteria from chicken feces in Thailand as potential probiotics.</title>
        <authorList>
            <person name="Khurajog B."/>
            <person name="Disastra Y."/>
            <person name="Lawwyne L.D."/>
            <person name="Sirichokchatchawan W."/>
            <person name="Niyomtham W."/>
            <person name="Yindee J."/>
            <person name="Hampson D.J."/>
            <person name="Prapasarakul N."/>
        </authorList>
    </citation>
    <scope>NUCLEOTIDE SEQUENCE</scope>
    <source>
        <strain evidence="1">BF9</strain>
    </source>
</reference>
<reference evidence="1" key="2">
    <citation type="submission" date="2023-10" db="EMBL/GenBank/DDBJ databases">
        <authorList>
            <person name="Khurajog B."/>
        </authorList>
    </citation>
    <scope>NUCLEOTIDE SEQUENCE</scope>
    <source>
        <strain evidence="1">BF9</strain>
    </source>
</reference>
<dbReference type="EMBL" id="JAWJAV010000001">
    <property type="protein sequence ID" value="MDV2620285.1"/>
    <property type="molecule type" value="Genomic_DNA"/>
</dbReference>
<evidence type="ECO:0000313" key="2">
    <source>
        <dbReference type="Proteomes" id="UP001280897"/>
    </source>
</evidence>
<protein>
    <recommendedName>
        <fullName evidence="3">DNA-binding protein</fullName>
    </recommendedName>
</protein>
<evidence type="ECO:0008006" key="3">
    <source>
        <dbReference type="Google" id="ProtNLM"/>
    </source>
</evidence>
<name>A0AAW8YA83_PEDAC</name>